<keyword evidence="4" id="KW-1185">Reference proteome</keyword>
<protein>
    <submittedName>
        <fullName evidence="3">Restriction endonuclease</fullName>
    </submittedName>
</protein>
<dbReference type="Pfam" id="PF26568">
    <property type="entry name" value="RE_BanI_C"/>
    <property type="match status" value="1"/>
</dbReference>
<organism evidence="3 4">
    <name type="scientific">Kosakonia pseudosacchari</name>
    <dbReference type="NCBI Taxonomy" id="1646340"/>
    <lineage>
        <taxon>Bacteria</taxon>
        <taxon>Pseudomonadati</taxon>
        <taxon>Pseudomonadota</taxon>
        <taxon>Gammaproteobacteria</taxon>
        <taxon>Enterobacterales</taxon>
        <taxon>Enterobacteriaceae</taxon>
        <taxon>Kosakonia</taxon>
    </lineage>
</organism>
<gene>
    <name evidence="3" type="ORF">BK796_19495</name>
</gene>
<evidence type="ECO:0000259" key="2">
    <source>
        <dbReference type="Pfam" id="PF26568"/>
    </source>
</evidence>
<comment type="caution">
    <text evidence="3">The sequence shown here is derived from an EMBL/GenBank/DDBJ whole genome shotgun (WGS) entry which is preliminary data.</text>
</comment>
<name>A0ABX4IKV9_9ENTR</name>
<feature type="domain" description="BanI/HgiCI C-terminal" evidence="2">
    <location>
        <begin position="184"/>
        <end position="340"/>
    </location>
</feature>
<keyword evidence="3" id="KW-0540">Nuclease</keyword>
<dbReference type="InterPro" id="IPR058973">
    <property type="entry name" value="RE_BanI/HgiCI_C"/>
</dbReference>
<proteinExistence type="predicted"/>
<dbReference type="InterPro" id="IPR058974">
    <property type="entry name" value="RE_BanI/HgiCI_N"/>
</dbReference>
<dbReference type="Pfam" id="PF24447">
    <property type="entry name" value="RE_BanI"/>
    <property type="match status" value="1"/>
</dbReference>
<reference evidence="3 4" key="1">
    <citation type="submission" date="2017-06" db="EMBL/GenBank/DDBJ databases">
        <title>Draft genome sequence of nitrogen-fixing Kosakonia pseudosacchari strain NN143 isolated from sugarcane roots.</title>
        <authorList>
            <person name="Li Y."/>
            <person name="Li S."/>
            <person name="Lin L."/>
            <person name="Wu X."/>
            <person name="Yang L."/>
            <person name="Li Y."/>
            <person name="An Q."/>
        </authorList>
    </citation>
    <scope>NUCLEOTIDE SEQUENCE [LARGE SCALE GENOMIC DNA]</scope>
    <source>
        <strain evidence="3 4">NN143</strain>
    </source>
</reference>
<accession>A0ABX4IKV9</accession>
<dbReference type="Proteomes" id="UP000219642">
    <property type="component" value="Unassembled WGS sequence"/>
</dbReference>
<keyword evidence="3" id="KW-0378">Hydrolase</keyword>
<sequence>MYQRNIEQLKAHAVNWWPQEIVDGQSTTSIIPQLVASQDDFISILSLYKDHNPTNLFTLIETSGMPANLFLKHLCVILDYGGEPIQRLGREFDTIFDIDASSNKYLMHIFLDTQEIVYPFETLPVKSLNNAKLKLDGDNLQNPYKLNPLYKDMIMILMYGAFSSSSVHANLSACDMAARVGMKDVLDEYIKQRYIYVSKITGGAKANTSGQLLQKYVRKFISDNLGEDYSVVSNGKILLHTDSGDINSSFDIVIRKGSKIIGIEISFQVTTNSTIERKAASAHNRMVDMHNNGYQIAYIIDGAGNFQRRSAVSMICEYSDCTVAFSNEELSLLCNWAREALSD</sequence>
<keyword evidence="3" id="KW-0255">Endonuclease</keyword>
<feature type="domain" description="BanI/HgiCI N-terminal" evidence="1">
    <location>
        <begin position="16"/>
        <end position="181"/>
    </location>
</feature>
<evidence type="ECO:0000259" key="1">
    <source>
        <dbReference type="Pfam" id="PF24447"/>
    </source>
</evidence>
<evidence type="ECO:0000313" key="4">
    <source>
        <dbReference type="Proteomes" id="UP000219642"/>
    </source>
</evidence>
<evidence type="ECO:0000313" key="3">
    <source>
        <dbReference type="EMBL" id="PDO83574.1"/>
    </source>
</evidence>
<dbReference type="RefSeq" id="WP_097401710.1">
    <property type="nucleotide sequence ID" value="NZ_CP158850.1"/>
</dbReference>
<dbReference type="EMBL" id="NITV01000012">
    <property type="protein sequence ID" value="PDO83574.1"/>
    <property type="molecule type" value="Genomic_DNA"/>
</dbReference>
<dbReference type="GO" id="GO:0004519">
    <property type="term" value="F:endonuclease activity"/>
    <property type="evidence" value="ECO:0007669"/>
    <property type="project" value="UniProtKB-KW"/>
</dbReference>